<comment type="function">
    <text evidence="1">Component of the mitochondrial ribosome (mitoribosome), a dedicated translation machinery responsible for the synthesis of mitochondrial genome-encoded proteins, including at least some of the essential transmembrane subunits of the mitochondrial respiratory chain. The mitoribosomes are attached to the mitochondrial inner membrane and translation products are cotranslationally integrated into the membrane.</text>
</comment>
<dbReference type="SUPFAM" id="SSF54719">
    <property type="entry name" value="Fe,Mn superoxide dismutase (SOD), C-terminal domain"/>
    <property type="match status" value="1"/>
</dbReference>
<sequence length="306" mass="34277">MLRGRPALRSFARSYIVPSFEHLSKDKGLPGLFSEKGLNTAWFDRAEYYTEKLNKLTGQTHEKPLENIILESAKSASKRDIFNYASLLHNLKFSFSTLHGNASPLLEKPDAQSLLNTPDLSLKFQNEPSEVGNADLRAALINSFGSIVEFRTLLLNSNLAISGDGFTWLVARQHSSSHAGGVSGAIEFDKLFILNTYNVGSPHNFNRVGHVHDLAKQLAKKEPIPEEDTDAPPFQIKSIEEAKQTEAYKNIVYVPLLAIDASPKAWLHDYGVFGKQQYLDRVWESTEWSQVEKRLPSKAPSHELTL</sequence>
<dbReference type="STRING" id="1230905.A0A1G4IVF6"/>
<keyword evidence="4" id="KW-1185">Reference proteome</keyword>
<evidence type="ECO:0000313" key="3">
    <source>
        <dbReference type="EMBL" id="SCU80777.1"/>
    </source>
</evidence>
<gene>
    <name evidence="3" type="ORF">LAMI_0B03664G</name>
</gene>
<proteinExistence type="predicted"/>
<dbReference type="GO" id="GO:0005737">
    <property type="term" value="C:cytoplasm"/>
    <property type="evidence" value="ECO:0007669"/>
    <property type="project" value="TreeGrafter"/>
</dbReference>
<feature type="domain" description="Manganese/iron superoxide dismutase C-terminal" evidence="2">
    <location>
        <begin position="238"/>
        <end position="294"/>
    </location>
</feature>
<reference evidence="3 4" key="1">
    <citation type="submission" date="2016-03" db="EMBL/GenBank/DDBJ databases">
        <authorList>
            <person name="Devillers H."/>
        </authorList>
    </citation>
    <scope>NUCLEOTIDE SEQUENCE [LARGE SCALE GENOMIC DNA]</scope>
    <source>
        <strain evidence="3">CBS 11717</strain>
    </source>
</reference>
<name>A0A1G4IVF6_9SACH</name>
<dbReference type="Proteomes" id="UP000191024">
    <property type="component" value="Chromosome B"/>
</dbReference>
<evidence type="ECO:0000256" key="1">
    <source>
        <dbReference type="ARBA" id="ARBA00037226"/>
    </source>
</evidence>
<dbReference type="AlphaFoldDB" id="A0A1G4IVF6"/>
<accession>A0A1G4IVF6</accession>
<dbReference type="GO" id="GO:0046872">
    <property type="term" value="F:metal ion binding"/>
    <property type="evidence" value="ECO:0007669"/>
    <property type="project" value="InterPro"/>
</dbReference>
<dbReference type="InterPro" id="IPR036314">
    <property type="entry name" value="SOD_C_sf"/>
</dbReference>
<dbReference type="OrthoDB" id="275227at2759"/>
<dbReference type="GO" id="GO:0004784">
    <property type="term" value="F:superoxide dismutase activity"/>
    <property type="evidence" value="ECO:0007669"/>
    <property type="project" value="InterPro"/>
</dbReference>
<organism evidence="3 4">
    <name type="scientific">Lachancea mirantina</name>
    <dbReference type="NCBI Taxonomy" id="1230905"/>
    <lineage>
        <taxon>Eukaryota</taxon>
        <taxon>Fungi</taxon>
        <taxon>Dikarya</taxon>
        <taxon>Ascomycota</taxon>
        <taxon>Saccharomycotina</taxon>
        <taxon>Saccharomycetes</taxon>
        <taxon>Saccharomycetales</taxon>
        <taxon>Saccharomycetaceae</taxon>
        <taxon>Lachancea</taxon>
    </lineage>
</organism>
<dbReference type="EMBL" id="LT598464">
    <property type="protein sequence ID" value="SCU80777.1"/>
    <property type="molecule type" value="Genomic_DNA"/>
</dbReference>
<dbReference type="Pfam" id="PF02777">
    <property type="entry name" value="Sod_Fe_C"/>
    <property type="match status" value="1"/>
</dbReference>
<dbReference type="PANTHER" id="PTHR43595:SF1">
    <property type="entry name" value="SMALL RIBOSOMAL SUBUNIT PROTEIN MS43"/>
    <property type="match status" value="1"/>
</dbReference>
<dbReference type="InterPro" id="IPR019832">
    <property type="entry name" value="Mn/Fe_SOD_C"/>
</dbReference>
<dbReference type="Gene3D" id="3.55.40.20">
    <property type="entry name" value="Iron/manganese superoxide dismutase, C-terminal domain"/>
    <property type="match status" value="1"/>
</dbReference>
<evidence type="ECO:0000313" key="4">
    <source>
        <dbReference type="Proteomes" id="UP000191024"/>
    </source>
</evidence>
<dbReference type="PANTHER" id="PTHR43595">
    <property type="entry name" value="37S RIBOSOMAL PROTEIN S26, MITOCHONDRIAL"/>
    <property type="match status" value="1"/>
</dbReference>
<protein>
    <submittedName>
        <fullName evidence="3">LAMI_0B03664g1_1</fullName>
    </submittedName>
</protein>
<evidence type="ECO:0000259" key="2">
    <source>
        <dbReference type="Pfam" id="PF02777"/>
    </source>
</evidence>